<evidence type="ECO:0000256" key="4">
    <source>
        <dbReference type="ARBA" id="ARBA00022692"/>
    </source>
</evidence>
<feature type="domain" description="CBS" evidence="10">
    <location>
        <begin position="152"/>
        <end position="215"/>
    </location>
</feature>
<organism evidence="11 12">
    <name type="scientific">Longibacter salinarum</name>
    <dbReference type="NCBI Taxonomy" id="1850348"/>
    <lineage>
        <taxon>Bacteria</taxon>
        <taxon>Pseudomonadati</taxon>
        <taxon>Rhodothermota</taxon>
        <taxon>Rhodothermia</taxon>
        <taxon>Rhodothermales</taxon>
        <taxon>Salisaetaceae</taxon>
        <taxon>Longibacter</taxon>
    </lineage>
</organism>
<dbReference type="OrthoDB" id="9790355at2"/>
<keyword evidence="9" id="KW-0479">Metal-binding</keyword>
<name>A0A2A8CYD1_9BACT</name>
<evidence type="ECO:0000256" key="6">
    <source>
        <dbReference type="ARBA" id="ARBA00022989"/>
    </source>
</evidence>
<evidence type="ECO:0000256" key="1">
    <source>
        <dbReference type="ARBA" id="ARBA00004141"/>
    </source>
</evidence>
<proteinExistence type="inferred from homology"/>
<comment type="similarity">
    <text evidence="2 9">Belongs to the SLC41A transporter family.</text>
</comment>
<evidence type="ECO:0000256" key="3">
    <source>
        <dbReference type="ARBA" id="ARBA00022448"/>
    </source>
</evidence>
<dbReference type="Gene3D" id="3.10.580.10">
    <property type="entry name" value="CBS-domain"/>
    <property type="match status" value="1"/>
</dbReference>
<feature type="transmembrane region" description="Helical" evidence="9">
    <location>
        <begin position="372"/>
        <end position="393"/>
    </location>
</feature>
<dbReference type="RefSeq" id="WP_098075308.1">
    <property type="nucleotide sequence ID" value="NZ_PDEQ01000004.1"/>
</dbReference>
<dbReference type="InterPro" id="IPR006668">
    <property type="entry name" value="Mg_transptr_MgtE_intracell_dom"/>
</dbReference>
<feature type="transmembrane region" description="Helical" evidence="9">
    <location>
        <begin position="298"/>
        <end position="318"/>
    </location>
</feature>
<keyword evidence="7 9" id="KW-0472">Membrane</keyword>
<keyword evidence="6 9" id="KW-1133">Transmembrane helix</keyword>
<keyword evidence="12" id="KW-1185">Reference proteome</keyword>
<sequence>MPSAAPDTPTEDRPAGLLEVDAGVVDDFTALLSHGQRGMVLNLIADLYPADIALLLRHLPFDEARRLLRWLPPETAGDTVAELEDTFRASLLEDLPQHSLTQLLDALDTDDAADVLADLPEEMALDLLPTLEDTEDLTELLDYGEETAGGLMAREFVAIRPGWTFAEATEQVRRSSEEVDELYTAYVTESDGTLVGVLSLKQLLLSPADVLVRDVMETDFISVTTGVDQEEVGRIVQRYDLVSVPVLDEHGRLMGRITIDDVVDVIRDEAEEDIQIMSGLTGDEGTSDTIFRISRGRLPWLIVGLIGSGLSGSVITTFEGALQQAVVLATFIPIVTAMGGNAAVQSAAIAVQGLSSGELWVDDIFRRVGKEVAVAMVNGAVVAALLCTAVAVFDLGDPSLLVATLGLTMLTISVMATTNGALIPFILTRFGIDPASAMGPFVTTLNDILGLTVYFLIASYIYL</sequence>
<dbReference type="AlphaFoldDB" id="A0A2A8CYD1"/>
<evidence type="ECO:0000256" key="5">
    <source>
        <dbReference type="ARBA" id="ARBA00022842"/>
    </source>
</evidence>
<dbReference type="CDD" id="cd04606">
    <property type="entry name" value="CBS_pair_Mg_transporter"/>
    <property type="match status" value="1"/>
</dbReference>
<dbReference type="Gene3D" id="1.25.60.10">
    <property type="entry name" value="MgtE N-terminal domain-like"/>
    <property type="match status" value="1"/>
</dbReference>
<comment type="caution">
    <text evidence="11">The sequence shown here is derived from an EMBL/GenBank/DDBJ whole genome shotgun (WGS) entry which is preliminary data.</text>
</comment>
<dbReference type="InterPro" id="IPR036739">
    <property type="entry name" value="SLC41_membr_dom_sf"/>
</dbReference>
<dbReference type="PANTHER" id="PTHR43773">
    <property type="entry name" value="MAGNESIUM TRANSPORTER MGTE"/>
    <property type="match status" value="1"/>
</dbReference>
<evidence type="ECO:0000259" key="10">
    <source>
        <dbReference type="PROSITE" id="PS51371"/>
    </source>
</evidence>
<dbReference type="SMART" id="SM00924">
    <property type="entry name" value="MgtE_N"/>
    <property type="match status" value="1"/>
</dbReference>
<dbReference type="EMBL" id="PDEQ01000004">
    <property type="protein sequence ID" value="PEN13388.1"/>
    <property type="molecule type" value="Genomic_DNA"/>
</dbReference>
<feature type="transmembrane region" description="Helical" evidence="9">
    <location>
        <begin position="399"/>
        <end position="427"/>
    </location>
</feature>
<dbReference type="InterPro" id="IPR006667">
    <property type="entry name" value="SLC41_membr_dom"/>
</dbReference>
<evidence type="ECO:0000256" key="2">
    <source>
        <dbReference type="ARBA" id="ARBA00009749"/>
    </source>
</evidence>
<protein>
    <recommendedName>
        <fullName evidence="9">Magnesium transporter MgtE</fullName>
    </recommendedName>
</protein>
<dbReference type="SUPFAM" id="SSF158791">
    <property type="entry name" value="MgtE N-terminal domain-like"/>
    <property type="match status" value="1"/>
</dbReference>
<dbReference type="GO" id="GO:0015095">
    <property type="term" value="F:magnesium ion transmembrane transporter activity"/>
    <property type="evidence" value="ECO:0007669"/>
    <property type="project" value="UniProtKB-UniRule"/>
</dbReference>
<keyword evidence="9" id="KW-1003">Cell membrane</keyword>
<feature type="transmembrane region" description="Helical" evidence="9">
    <location>
        <begin position="439"/>
        <end position="462"/>
    </location>
</feature>
<dbReference type="SUPFAM" id="SSF161093">
    <property type="entry name" value="MgtE membrane domain-like"/>
    <property type="match status" value="1"/>
</dbReference>
<evidence type="ECO:0000256" key="7">
    <source>
        <dbReference type="ARBA" id="ARBA00023136"/>
    </source>
</evidence>
<evidence type="ECO:0000256" key="8">
    <source>
        <dbReference type="PROSITE-ProRule" id="PRU00703"/>
    </source>
</evidence>
<dbReference type="InterPro" id="IPR000644">
    <property type="entry name" value="CBS_dom"/>
</dbReference>
<dbReference type="Pfam" id="PF00571">
    <property type="entry name" value="CBS"/>
    <property type="match status" value="2"/>
</dbReference>
<comment type="function">
    <text evidence="9">Acts as a magnesium transporter.</text>
</comment>
<dbReference type="SMART" id="SM00116">
    <property type="entry name" value="CBS"/>
    <property type="match status" value="2"/>
</dbReference>
<dbReference type="PANTHER" id="PTHR43773:SF1">
    <property type="entry name" value="MAGNESIUM TRANSPORTER MGTE"/>
    <property type="match status" value="1"/>
</dbReference>
<gene>
    <name evidence="11" type="primary">mgtE</name>
    <name evidence="11" type="ORF">CRI94_08655</name>
</gene>
<evidence type="ECO:0000256" key="9">
    <source>
        <dbReference type="RuleBase" id="RU362011"/>
    </source>
</evidence>
<keyword evidence="8" id="KW-0129">CBS domain</keyword>
<comment type="subcellular location">
    <subcellularLocation>
        <location evidence="9">Cell membrane</location>
        <topology evidence="9">Multi-pass membrane protein</topology>
    </subcellularLocation>
    <subcellularLocation>
        <location evidence="1">Membrane</location>
        <topology evidence="1">Multi-pass membrane protein</topology>
    </subcellularLocation>
</comment>
<keyword evidence="4 9" id="KW-0812">Transmembrane</keyword>
<dbReference type="Proteomes" id="UP000220102">
    <property type="component" value="Unassembled WGS sequence"/>
</dbReference>
<keyword evidence="3 9" id="KW-0813">Transport</keyword>
<keyword evidence="5 9" id="KW-0460">Magnesium</keyword>
<accession>A0A2A8CYD1</accession>
<dbReference type="Pfam" id="PF01769">
    <property type="entry name" value="MgtE"/>
    <property type="match status" value="1"/>
</dbReference>
<feature type="transmembrane region" description="Helical" evidence="9">
    <location>
        <begin position="324"/>
        <end position="351"/>
    </location>
</feature>
<evidence type="ECO:0000313" key="11">
    <source>
        <dbReference type="EMBL" id="PEN13388.1"/>
    </source>
</evidence>
<dbReference type="GO" id="GO:0005886">
    <property type="term" value="C:plasma membrane"/>
    <property type="evidence" value="ECO:0007669"/>
    <property type="project" value="UniProtKB-SubCell"/>
</dbReference>
<dbReference type="InterPro" id="IPR006669">
    <property type="entry name" value="MgtE_transporter"/>
</dbReference>
<dbReference type="InterPro" id="IPR038076">
    <property type="entry name" value="MgtE_N_sf"/>
</dbReference>
<dbReference type="GO" id="GO:0046872">
    <property type="term" value="F:metal ion binding"/>
    <property type="evidence" value="ECO:0007669"/>
    <property type="project" value="UniProtKB-KW"/>
</dbReference>
<dbReference type="InterPro" id="IPR046342">
    <property type="entry name" value="CBS_dom_sf"/>
</dbReference>
<dbReference type="Gene3D" id="1.10.357.20">
    <property type="entry name" value="SLC41 divalent cation transporters, integral membrane domain"/>
    <property type="match status" value="1"/>
</dbReference>
<comment type="subunit">
    <text evidence="9">Homodimer.</text>
</comment>
<dbReference type="SUPFAM" id="SSF54631">
    <property type="entry name" value="CBS-domain pair"/>
    <property type="match status" value="1"/>
</dbReference>
<evidence type="ECO:0000313" key="12">
    <source>
        <dbReference type="Proteomes" id="UP000220102"/>
    </source>
</evidence>
<dbReference type="PROSITE" id="PS51371">
    <property type="entry name" value="CBS"/>
    <property type="match status" value="2"/>
</dbReference>
<dbReference type="NCBIfam" id="TIGR00400">
    <property type="entry name" value="mgtE"/>
    <property type="match status" value="1"/>
</dbReference>
<feature type="domain" description="CBS" evidence="10">
    <location>
        <begin position="216"/>
        <end position="272"/>
    </location>
</feature>
<reference evidence="11 12" key="1">
    <citation type="submission" date="2017-10" db="EMBL/GenBank/DDBJ databases">
        <title>Draft genome of Longibacter Salinarum.</title>
        <authorList>
            <person name="Goh K.M."/>
            <person name="Shamsir M.S."/>
            <person name="Lim S.W."/>
        </authorList>
    </citation>
    <scope>NUCLEOTIDE SEQUENCE [LARGE SCALE GENOMIC DNA]</scope>
    <source>
        <strain evidence="11 12">KCTC 52045</strain>
    </source>
</reference>
<dbReference type="Pfam" id="PF03448">
    <property type="entry name" value="MgtE_N"/>
    <property type="match status" value="1"/>
</dbReference>